<proteinExistence type="predicted"/>
<dbReference type="Pfam" id="PF16860">
    <property type="entry name" value="CX9C"/>
    <property type="match status" value="1"/>
</dbReference>
<keyword evidence="3" id="KW-1185">Reference proteome</keyword>
<organism evidence="2 3">
    <name type="scientific">Diutina rugosa</name>
    <name type="common">Yeast</name>
    <name type="synonym">Candida rugosa</name>
    <dbReference type="NCBI Taxonomy" id="5481"/>
    <lineage>
        <taxon>Eukaryota</taxon>
        <taxon>Fungi</taxon>
        <taxon>Dikarya</taxon>
        <taxon>Ascomycota</taxon>
        <taxon>Saccharomycotina</taxon>
        <taxon>Pichiomycetes</taxon>
        <taxon>Debaryomycetaceae</taxon>
        <taxon>Diutina</taxon>
    </lineage>
</organism>
<sequence length="104" mass="11765">MSTTGVLDQILLEDISRWCPAQFLEFHKCMSKPDTNCDLQQMALAKCIKSEVPSMQRIQSVCAGKLQAYDACLRMHNSRVDSCKHELAQLRECAFGEVDPSKKK</sequence>
<dbReference type="InterPro" id="IPR031731">
    <property type="entry name" value="CX9C"/>
</dbReference>
<dbReference type="RefSeq" id="XP_034014892.1">
    <property type="nucleotide sequence ID" value="XM_034156491.1"/>
</dbReference>
<reference evidence="2 3" key="1">
    <citation type="submission" date="2019-07" db="EMBL/GenBank/DDBJ databases">
        <title>Genome assembly of two rare yeast pathogens: Diutina rugosa and Trichomonascus ciferrii.</title>
        <authorList>
            <person name="Mixao V."/>
            <person name="Saus E."/>
            <person name="Hansen A."/>
            <person name="Lass-Flor C."/>
            <person name="Gabaldon T."/>
        </authorList>
    </citation>
    <scope>NUCLEOTIDE SEQUENCE [LARGE SCALE GENOMIC DNA]</scope>
    <source>
        <strain evidence="2 3">CBS 613</strain>
    </source>
</reference>
<evidence type="ECO:0000313" key="3">
    <source>
        <dbReference type="Proteomes" id="UP000449547"/>
    </source>
</evidence>
<gene>
    <name evidence="2" type="ORF">DIURU_000370</name>
</gene>
<dbReference type="GO" id="GO:0005758">
    <property type="term" value="C:mitochondrial intermembrane space"/>
    <property type="evidence" value="ECO:0007669"/>
    <property type="project" value="TreeGrafter"/>
</dbReference>
<feature type="domain" description="IMS import disulfide relay-system CHCH-CHCH-like Cx9C" evidence="1">
    <location>
        <begin position="12"/>
        <end position="52"/>
    </location>
</feature>
<dbReference type="GO" id="GO:0045333">
    <property type="term" value="P:cellular respiration"/>
    <property type="evidence" value="ECO:0007669"/>
    <property type="project" value="TreeGrafter"/>
</dbReference>
<dbReference type="Proteomes" id="UP000449547">
    <property type="component" value="Unassembled WGS sequence"/>
</dbReference>
<name>A0A642UY74_DIURU</name>
<dbReference type="InterPro" id="IPR052848">
    <property type="entry name" value="CHCH_domain-containing_protein"/>
</dbReference>
<protein>
    <recommendedName>
        <fullName evidence="1">IMS import disulfide relay-system CHCH-CHCH-like Cx9C domain-containing protein</fullName>
    </recommendedName>
</protein>
<dbReference type="EMBL" id="SWFT01000018">
    <property type="protein sequence ID" value="KAA8907960.1"/>
    <property type="molecule type" value="Genomic_DNA"/>
</dbReference>
<accession>A0A642UY74</accession>
<dbReference type="AlphaFoldDB" id="A0A642UY74"/>
<dbReference type="GeneID" id="54779023"/>
<dbReference type="OMA" id="LAFHQCM"/>
<dbReference type="PANTHER" id="PTHR47106">
    <property type="entry name" value="COILED-COIL-HELIX-COILED-COIL-HELIX DOMAIN-CONTAINING PROTEIN 5"/>
    <property type="match status" value="1"/>
</dbReference>
<evidence type="ECO:0000259" key="1">
    <source>
        <dbReference type="Pfam" id="PF16860"/>
    </source>
</evidence>
<comment type="caution">
    <text evidence="2">The sequence shown here is derived from an EMBL/GenBank/DDBJ whole genome shotgun (WGS) entry which is preliminary data.</text>
</comment>
<dbReference type="VEuPathDB" id="FungiDB:DIURU_000370"/>
<dbReference type="PANTHER" id="PTHR47106:SF1">
    <property type="entry name" value="COILED-COIL-HELIX-COILED-COIL-HELIX DOMAIN-CONTAINING PROTEIN 5"/>
    <property type="match status" value="1"/>
</dbReference>
<dbReference type="Gene3D" id="1.10.287.2900">
    <property type="match status" value="1"/>
</dbReference>
<dbReference type="OrthoDB" id="276296at2759"/>
<evidence type="ECO:0000313" key="2">
    <source>
        <dbReference type="EMBL" id="KAA8907960.1"/>
    </source>
</evidence>